<dbReference type="OMA" id="PMRVKFA"/>
<dbReference type="InterPro" id="IPR005174">
    <property type="entry name" value="KIB1-4_b-propeller"/>
</dbReference>
<evidence type="ECO:0000313" key="3">
    <source>
        <dbReference type="EMBL" id="EMS64359.1"/>
    </source>
</evidence>
<dbReference type="AlphaFoldDB" id="M8ATK5"/>
<keyword evidence="3" id="KW-0687">Ribonucleoprotein</keyword>
<dbReference type="GO" id="GO:1990904">
    <property type="term" value="C:ribonucleoprotein complex"/>
    <property type="evidence" value="ECO:0007669"/>
    <property type="project" value="UniProtKB-KW"/>
</dbReference>
<dbReference type="STRING" id="4572.M8ATK5"/>
<evidence type="ECO:0000256" key="2">
    <source>
        <dbReference type="PROSITE-ProRule" id="PRU00176"/>
    </source>
</evidence>
<dbReference type="Gene3D" id="3.30.70.330">
    <property type="match status" value="1"/>
</dbReference>
<dbReference type="PANTHER" id="PTHR48025:SF1">
    <property type="entry name" value="RRM DOMAIN-CONTAINING PROTEIN"/>
    <property type="match status" value="1"/>
</dbReference>
<keyword evidence="1 2" id="KW-0694">RNA-binding</keyword>
<name>M8ATK5_TRIUA</name>
<dbReference type="SMART" id="SM00360">
    <property type="entry name" value="RRM"/>
    <property type="match status" value="1"/>
</dbReference>
<dbReference type="InterPro" id="IPR035979">
    <property type="entry name" value="RBD_domain_sf"/>
</dbReference>
<dbReference type="Pfam" id="PF00076">
    <property type="entry name" value="RRM_1"/>
    <property type="match status" value="1"/>
</dbReference>
<dbReference type="SUPFAM" id="SSF54928">
    <property type="entry name" value="RNA-binding domain, RBD"/>
    <property type="match status" value="1"/>
</dbReference>
<gene>
    <name evidence="3" type="ORF">TRIUR3_14208</name>
</gene>
<dbReference type="InterPro" id="IPR000504">
    <property type="entry name" value="RRM_dom"/>
</dbReference>
<evidence type="ECO:0000256" key="1">
    <source>
        <dbReference type="ARBA" id="ARBA00022884"/>
    </source>
</evidence>
<proteinExistence type="predicted"/>
<dbReference type="PROSITE" id="PS50102">
    <property type="entry name" value="RRM"/>
    <property type="match status" value="1"/>
</dbReference>
<dbReference type="PANTHER" id="PTHR48025">
    <property type="entry name" value="OS02G0815200 PROTEIN"/>
    <property type="match status" value="1"/>
</dbReference>
<protein>
    <submittedName>
        <fullName evidence="3">28 kDa ribonucleoprotein, chloroplastic</fullName>
    </submittedName>
</protein>
<dbReference type="InterPro" id="IPR050502">
    <property type="entry name" value="Euk_RNA-bind_prot"/>
</dbReference>
<dbReference type="EMBL" id="KD057160">
    <property type="protein sequence ID" value="EMS64359.1"/>
    <property type="molecule type" value="Genomic_DNA"/>
</dbReference>
<reference evidence="3" key="1">
    <citation type="journal article" date="2013" name="Nature">
        <title>Draft genome of the wheat A-genome progenitor Triticum urartu.</title>
        <authorList>
            <person name="Ling H.Q."/>
            <person name="Zhao S."/>
            <person name="Liu D."/>
            <person name="Wang J."/>
            <person name="Sun H."/>
            <person name="Zhang C."/>
            <person name="Fan H."/>
            <person name="Li D."/>
            <person name="Dong L."/>
            <person name="Tao Y."/>
            <person name="Gao C."/>
            <person name="Wu H."/>
            <person name="Li Y."/>
            <person name="Cui Y."/>
            <person name="Guo X."/>
            <person name="Zheng S."/>
            <person name="Wang B."/>
            <person name="Yu K."/>
            <person name="Liang Q."/>
            <person name="Yang W."/>
            <person name="Lou X."/>
            <person name="Chen J."/>
            <person name="Feng M."/>
            <person name="Jian J."/>
            <person name="Zhang X."/>
            <person name="Luo G."/>
            <person name="Jiang Y."/>
            <person name="Liu J."/>
            <person name="Wang Z."/>
            <person name="Sha Y."/>
            <person name="Zhang B."/>
            <person name="Wu H."/>
            <person name="Tang D."/>
            <person name="Shen Q."/>
            <person name="Xue P."/>
            <person name="Zou S."/>
            <person name="Wang X."/>
            <person name="Liu X."/>
            <person name="Wang F."/>
            <person name="Yang Y."/>
            <person name="An X."/>
            <person name="Dong Z."/>
            <person name="Zhang K."/>
            <person name="Zhang X."/>
            <person name="Luo M.C."/>
            <person name="Dvorak J."/>
            <person name="Tong Y."/>
            <person name="Wang J."/>
            <person name="Yang H."/>
            <person name="Li Z."/>
            <person name="Wang D."/>
            <person name="Zhang A."/>
            <person name="Wang J."/>
        </authorList>
    </citation>
    <scope>NUCLEOTIDE SEQUENCE</scope>
</reference>
<sequence>MSVSVHKLEQARTSKKMQWVSKDSRSLSDRVLFLGSPSCFAMDASLVGGGQGGCVYFIYHESGASPRDQNAVFRYNLVAGKAEFVERLPPSWDDQTCTWFVPRSIVTPVCPTHLIHMVREHEPSLRLVVRKLPLTMDSTQLGLFFSEHGKVSSAEVIFYKETKRSQGMGLVTMVTGHGHQDDALAALDGLLFDGSRLKQTDFIETKAKGKKREFAVHSCGLDYAINYT</sequence>
<accession>M8ATK5</accession>
<dbReference type="Pfam" id="PF03478">
    <property type="entry name" value="Beta-prop_KIB1-4"/>
    <property type="match status" value="1"/>
</dbReference>
<dbReference type="GO" id="GO:0003729">
    <property type="term" value="F:mRNA binding"/>
    <property type="evidence" value="ECO:0007669"/>
    <property type="project" value="TreeGrafter"/>
</dbReference>
<organism evidence="3">
    <name type="scientific">Triticum urartu</name>
    <name type="common">Red wild einkorn</name>
    <name type="synonym">Crithodium urartu</name>
    <dbReference type="NCBI Taxonomy" id="4572"/>
    <lineage>
        <taxon>Eukaryota</taxon>
        <taxon>Viridiplantae</taxon>
        <taxon>Streptophyta</taxon>
        <taxon>Embryophyta</taxon>
        <taxon>Tracheophyta</taxon>
        <taxon>Spermatophyta</taxon>
        <taxon>Magnoliopsida</taxon>
        <taxon>Liliopsida</taxon>
        <taxon>Poales</taxon>
        <taxon>Poaceae</taxon>
        <taxon>BOP clade</taxon>
        <taxon>Pooideae</taxon>
        <taxon>Triticodae</taxon>
        <taxon>Triticeae</taxon>
        <taxon>Triticinae</taxon>
        <taxon>Triticum</taxon>
    </lineage>
</organism>
<dbReference type="eggNOG" id="KOG0118">
    <property type="taxonomic scope" value="Eukaryota"/>
</dbReference>
<dbReference type="InterPro" id="IPR012677">
    <property type="entry name" value="Nucleotide-bd_a/b_plait_sf"/>
</dbReference>